<dbReference type="AlphaFoldDB" id="A0AAD2CFP9"/>
<keyword evidence="4" id="KW-0175">Coiled coil</keyword>
<proteinExistence type="predicted"/>
<comment type="subcellular location">
    <subcellularLocation>
        <location evidence="1">Nucleus</location>
    </subcellularLocation>
</comment>
<feature type="compositionally biased region" description="Low complexity" evidence="5">
    <location>
        <begin position="105"/>
        <end position="114"/>
    </location>
</feature>
<feature type="coiled-coil region" evidence="4">
    <location>
        <begin position="300"/>
        <end position="327"/>
    </location>
</feature>
<feature type="coiled-coil region" evidence="4">
    <location>
        <begin position="352"/>
        <end position="379"/>
    </location>
</feature>
<dbReference type="InterPro" id="IPR024864">
    <property type="entry name" value="Nup54/Nup57/Nup44"/>
</dbReference>
<feature type="compositionally biased region" description="Low complexity" evidence="5">
    <location>
        <begin position="27"/>
        <end position="38"/>
    </location>
</feature>
<dbReference type="EMBL" id="CAKOGP040000113">
    <property type="protein sequence ID" value="CAJ1930356.1"/>
    <property type="molecule type" value="Genomic_DNA"/>
</dbReference>
<evidence type="ECO:0000313" key="8">
    <source>
        <dbReference type="Proteomes" id="UP001295423"/>
    </source>
</evidence>
<keyword evidence="8" id="KW-1185">Reference proteome</keyword>
<feature type="domain" description="Nucleoporin Nup54 alpha-helical" evidence="6">
    <location>
        <begin position="238"/>
        <end position="362"/>
    </location>
</feature>
<sequence length="442" mass="46480">MAVTWGQNQTHVFGTPAPGGTPGSAPGGTPQPSAFGAPSPGPAPGGLFGASTPAPSGGLFGAPSPAPTGGSLFGAPSTGSLFGNTAPSPAPGGSMFGSTTPAPGPGTSLFGSSSTGTSLFGAPAPSSSGSLFGSSAPSGFYGSNSNAANTAQPPQPQIPAQAALQAHLNASAQQEADRVRSKLESLHRAYTSGSTATVTAGNNPFVAIVYNDLTPEQRQMQWVQGMGSHTNVILEPPKPPQISQEEWSKAVVNNPDPHNYMPIPLVGGVALQARVSWQQDRAKELSKNASILHKSHETVQQRVSQTLQQLNQKIASHKELQHQLLQMMKKVEVVRCMNQPLQPDEFQVMQRLQQVMQNLEQVQRVMVAIQDKARAHQETQRSINRTANSTAKQGLPPTEKLLPVLQKQRQQLETLTTLAGKDKRDVELIGTRAALTVPSVGY</sequence>
<feature type="compositionally biased region" description="Polar residues" evidence="5">
    <location>
        <begin position="1"/>
        <end position="12"/>
    </location>
</feature>
<evidence type="ECO:0000256" key="5">
    <source>
        <dbReference type="SAM" id="MobiDB-lite"/>
    </source>
</evidence>
<comment type="caution">
    <text evidence="7">The sequence shown here is derived from an EMBL/GenBank/DDBJ whole genome shotgun (WGS) entry which is preliminary data.</text>
</comment>
<evidence type="ECO:0000313" key="7">
    <source>
        <dbReference type="EMBL" id="CAJ1930356.1"/>
    </source>
</evidence>
<keyword evidence="3" id="KW-0539">Nucleus</keyword>
<dbReference type="GO" id="GO:0006999">
    <property type="term" value="P:nuclear pore organization"/>
    <property type="evidence" value="ECO:0007669"/>
    <property type="project" value="TreeGrafter"/>
</dbReference>
<dbReference type="Pfam" id="PF13874">
    <property type="entry name" value="Nup54"/>
    <property type="match status" value="1"/>
</dbReference>
<evidence type="ECO:0000256" key="3">
    <source>
        <dbReference type="ARBA" id="ARBA00023242"/>
    </source>
</evidence>
<evidence type="ECO:0000256" key="1">
    <source>
        <dbReference type="ARBA" id="ARBA00004123"/>
    </source>
</evidence>
<feature type="region of interest" description="Disordered" evidence="5">
    <location>
        <begin position="1"/>
        <end position="114"/>
    </location>
</feature>
<accession>A0AAD2CFP9</accession>
<reference evidence="7" key="1">
    <citation type="submission" date="2023-08" db="EMBL/GenBank/DDBJ databases">
        <authorList>
            <person name="Audoor S."/>
            <person name="Bilcke G."/>
        </authorList>
    </citation>
    <scope>NUCLEOTIDE SEQUENCE</scope>
</reference>
<keyword evidence="2" id="KW-0813">Transport</keyword>
<dbReference type="GO" id="GO:0017056">
    <property type="term" value="F:structural constituent of nuclear pore"/>
    <property type="evidence" value="ECO:0007669"/>
    <property type="project" value="TreeGrafter"/>
</dbReference>
<dbReference type="Proteomes" id="UP001295423">
    <property type="component" value="Unassembled WGS sequence"/>
</dbReference>
<organism evidence="7 8">
    <name type="scientific">Cylindrotheca closterium</name>
    <dbReference type="NCBI Taxonomy" id="2856"/>
    <lineage>
        <taxon>Eukaryota</taxon>
        <taxon>Sar</taxon>
        <taxon>Stramenopiles</taxon>
        <taxon>Ochrophyta</taxon>
        <taxon>Bacillariophyta</taxon>
        <taxon>Bacillariophyceae</taxon>
        <taxon>Bacillariophycidae</taxon>
        <taxon>Bacillariales</taxon>
        <taxon>Bacillariaceae</taxon>
        <taxon>Cylindrotheca</taxon>
    </lineage>
</organism>
<protein>
    <recommendedName>
        <fullName evidence="6">Nucleoporin Nup54 alpha-helical domain-containing protein</fullName>
    </recommendedName>
</protein>
<evidence type="ECO:0000256" key="4">
    <source>
        <dbReference type="SAM" id="Coils"/>
    </source>
</evidence>
<feature type="compositionally biased region" description="Polar residues" evidence="5">
    <location>
        <begin position="77"/>
        <end position="87"/>
    </location>
</feature>
<dbReference type="GO" id="GO:0006607">
    <property type="term" value="P:NLS-bearing protein import into nucleus"/>
    <property type="evidence" value="ECO:0007669"/>
    <property type="project" value="TreeGrafter"/>
</dbReference>
<dbReference type="Pfam" id="PF13634">
    <property type="entry name" value="Nucleoporin_FG"/>
    <property type="match status" value="1"/>
</dbReference>
<gene>
    <name evidence="7" type="ORF">CYCCA115_LOCUS1913</name>
</gene>
<dbReference type="InterPro" id="IPR025712">
    <property type="entry name" value="Nup54_alpha-helical_dom"/>
</dbReference>
<evidence type="ECO:0000259" key="6">
    <source>
        <dbReference type="Pfam" id="PF13874"/>
    </source>
</evidence>
<dbReference type="PANTHER" id="PTHR13000">
    <property type="entry name" value="NUCLEOPORIN P54"/>
    <property type="match status" value="1"/>
</dbReference>
<dbReference type="GO" id="GO:0044613">
    <property type="term" value="C:nuclear pore central transport channel"/>
    <property type="evidence" value="ECO:0007669"/>
    <property type="project" value="TreeGrafter"/>
</dbReference>
<name>A0AAD2CFP9_9STRA</name>
<dbReference type="GO" id="GO:0036228">
    <property type="term" value="P:protein localization to nuclear inner membrane"/>
    <property type="evidence" value="ECO:0007669"/>
    <property type="project" value="TreeGrafter"/>
</dbReference>
<dbReference type="PANTHER" id="PTHR13000:SF0">
    <property type="entry name" value="NUCLEOPORIN P54"/>
    <property type="match status" value="1"/>
</dbReference>
<evidence type="ECO:0000256" key="2">
    <source>
        <dbReference type="ARBA" id="ARBA00022448"/>
    </source>
</evidence>
<dbReference type="InterPro" id="IPR025574">
    <property type="entry name" value="Nucleoporin_FG_rpt"/>
</dbReference>